<name>A0A941FJG8_9BACI</name>
<organism evidence="1 2">
    <name type="scientific">Peribacillus frigoritolerans</name>
    <dbReference type="NCBI Taxonomy" id="450367"/>
    <lineage>
        <taxon>Bacteria</taxon>
        <taxon>Bacillati</taxon>
        <taxon>Bacillota</taxon>
        <taxon>Bacilli</taxon>
        <taxon>Bacillales</taxon>
        <taxon>Bacillaceae</taxon>
        <taxon>Peribacillus</taxon>
    </lineage>
</organism>
<comment type="caution">
    <text evidence="1">The sequence shown here is derived from an EMBL/GenBank/DDBJ whole genome shotgun (WGS) entry which is preliminary data.</text>
</comment>
<dbReference type="EMBL" id="JAGTPW010000027">
    <property type="protein sequence ID" value="MBR8645159.1"/>
    <property type="molecule type" value="Genomic_DNA"/>
</dbReference>
<dbReference type="Proteomes" id="UP000680045">
    <property type="component" value="Unassembled WGS sequence"/>
</dbReference>
<protein>
    <submittedName>
        <fullName evidence="1">Uncharacterized protein</fullName>
    </submittedName>
</protein>
<accession>A0A941FJG8</accession>
<evidence type="ECO:0000313" key="1">
    <source>
        <dbReference type="EMBL" id="MBR8645159.1"/>
    </source>
</evidence>
<gene>
    <name evidence="1" type="ORF">KEH51_15865</name>
</gene>
<reference evidence="1" key="1">
    <citation type="submission" date="2021-04" db="EMBL/GenBank/DDBJ databases">
        <title>Whole genome sequencing of Enterococci isolates from hospitalized patients.</title>
        <authorList>
            <person name="Ogoti B.M."/>
            <person name="Onyambu F.G."/>
        </authorList>
    </citation>
    <scope>NUCLEOTIDE SEQUENCE</scope>
    <source>
        <strain evidence="1">242</strain>
    </source>
</reference>
<evidence type="ECO:0000313" key="2">
    <source>
        <dbReference type="Proteomes" id="UP000680045"/>
    </source>
</evidence>
<sequence length="63" mass="7043">MLVTVAMKAWFGLSKSGIETRAKYEANMRKGYINMYKGINLCVRLIVPSDLLVNTTATMIGMQ</sequence>
<proteinExistence type="predicted"/>
<dbReference type="AlphaFoldDB" id="A0A941FJG8"/>